<dbReference type="EMBL" id="UOGK01000318">
    <property type="protein sequence ID" value="VAX40006.1"/>
    <property type="molecule type" value="Genomic_DNA"/>
</dbReference>
<dbReference type="Pfam" id="PF05693">
    <property type="entry name" value="Glycogen_syn"/>
    <property type="match status" value="1"/>
</dbReference>
<protein>
    <submittedName>
        <fullName evidence="3">Glycogen</fullName>
    </submittedName>
</protein>
<gene>
    <name evidence="3" type="ORF">MNBD_PLANCTO03-1965</name>
</gene>
<proteinExistence type="predicted"/>
<dbReference type="GO" id="GO:0005978">
    <property type="term" value="P:glycogen biosynthetic process"/>
    <property type="evidence" value="ECO:0007669"/>
    <property type="project" value="InterPro"/>
</dbReference>
<dbReference type="PANTHER" id="PTHR10176:SF3">
    <property type="entry name" value="GLYCOGEN [STARCH] SYNTHASE"/>
    <property type="match status" value="1"/>
</dbReference>
<accession>A0A3B1DAY5</accession>
<dbReference type="PANTHER" id="PTHR10176">
    <property type="entry name" value="GLYCOGEN SYNTHASE"/>
    <property type="match status" value="1"/>
</dbReference>
<sequence>MSVLPAEVSHAPEVDVDRAPPGVLLAEVGWEVCNPVGGIYQVLRSKAPSMVHRWQNRYLMVGPYAGQKSDLELDARRPTGWLAEVVEGLREEGITAHTGRWLVQGRPRALLLEHSFTGATLDEIKYQIWKDHGIESPGHDELVDEVVGFAEALRRLFCHLCQVWEGRGQQRRRVLAHFHEWMSGLAIPMIRREQLNCSVVFTTHATITGRYIASSEGDFYSRLPTIDHEAEAKRFGIAAQHHYERAAAHGAHVFTTISPITAEECAVLLGRKPDLILPNGLNIQQYNVGHEFQTLHAQYKEKIHEFVMGHFFPSYSFELEKTTYMFTSGRYEPRNKGFDLCLEACARLNEQLRREESDQTVVLFIVTRREHRHLKPEVLQSRGVLAELHGVCRSITQDMGEELFRKAAAGERVVLDDLLNEYWRLRLRRTQAALRINRLPPVVTHTLADEDDDEVLRTIRRLGLINSPEDRVKIVYHPDFISTTNPLWGIEYEQFVRGCHLGLFPSAYEPWGYTPLECVALGVPAVTSDLAGFGRYVAENFPDHDKWGMHIIPRRGRSNEESAATLADRMWEFCQLNRRGRIAVRNEVERRSWNFEWSKLGRPYHVAHDLAVARAKAGFY</sequence>
<dbReference type="GO" id="GO:0005737">
    <property type="term" value="C:cytoplasm"/>
    <property type="evidence" value="ECO:0007669"/>
    <property type="project" value="TreeGrafter"/>
</dbReference>
<organism evidence="3">
    <name type="scientific">hydrothermal vent metagenome</name>
    <dbReference type="NCBI Taxonomy" id="652676"/>
    <lineage>
        <taxon>unclassified sequences</taxon>
        <taxon>metagenomes</taxon>
        <taxon>ecological metagenomes</taxon>
    </lineage>
</organism>
<keyword evidence="1" id="KW-0328">Glycosyltransferase</keyword>
<evidence type="ECO:0000313" key="3">
    <source>
        <dbReference type="EMBL" id="VAX40006.1"/>
    </source>
</evidence>
<dbReference type="Gene3D" id="3.40.50.2000">
    <property type="entry name" value="Glycogen Phosphorylase B"/>
    <property type="match status" value="2"/>
</dbReference>
<keyword evidence="2" id="KW-0808">Transferase</keyword>
<name>A0A3B1DAY5_9ZZZZ</name>
<dbReference type="SUPFAM" id="SSF53756">
    <property type="entry name" value="UDP-Glycosyltransferase/glycogen phosphorylase"/>
    <property type="match status" value="1"/>
</dbReference>
<evidence type="ECO:0000256" key="2">
    <source>
        <dbReference type="ARBA" id="ARBA00022679"/>
    </source>
</evidence>
<dbReference type="Gene3D" id="6.10.260.10">
    <property type="match status" value="1"/>
</dbReference>
<dbReference type="InterPro" id="IPR008631">
    <property type="entry name" value="Glycogen_synth"/>
</dbReference>
<evidence type="ECO:0000256" key="1">
    <source>
        <dbReference type="ARBA" id="ARBA00022676"/>
    </source>
</evidence>
<reference evidence="3" key="1">
    <citation type="submission" date="2018-06" db="EMBL/GenBank/DDBJ databases">
        <authorList>
            <person name="Zhirakovskaya E."/>
        </authorList>
    </citation>
    <scope>NUCLEOTIDE SEQUENCE</scope>
</reference>
<dbReference type="GO" id="GO:0004373">
    <property type="term" value="F:alpha-1,4-glucan glucosyltransferase (UDP-glucose donor) activity"/>
    <property type="evidence" value="ECO:0007669"/>
    <property type="project" value="InterPro"/>
</dbReference>
<dbReference type="AlphaFoldDB" id="A0A3B1DAY5"/>